<evidence type="ECO:0000256" key="1">
    <source>
        <dbReference type="ARBA" id="ARBA00022801"/>
    </source>
</evidence>
<dbReference type="GO" id="GO:0016787">
    <property type="term" value="F:hydrolase activity"/>
    <property type="evidence" value="ECO:0007669"/>
    <property type="project" value="UniProtKB-KW"/>
</dbReference>
<organism evidence="4 5">
    <name type="scientific">Citrifermentans bremense</name>
    <dbReference type="NCBI Taxonomy" id="60035"/>
    <lineage>
        <taxon>Bacteria</taxon>
        <taxon>Pseudomonadati</taxon>
        <taxon>Thermodesulfobacteriota</taxon>
        <taxon>Desulfuromonadia</taxon>
        <taxon>Geobacterales</taxon>
        <taxon>Geobacteraceae</taxon>
        <taxon>Citrifermentans</taxon>
    </lineage>
</organism>
<dbReference type="KEGG" id="gbn:GEOBRER4_22740"/>
<feature type="compositionally biased region" description="Basic and acidic residues" evidence="2">
    <location>
        <begin position="422"/>
        <end position="433"/>
    </location>
</feature>
<evidence type="ECO:0000259" key="3">
    <source>
        <dbReference type="Pfam" id="PF00144"/>
    </source>
</evidence>
<dbReference type="RefSeq" id="WP_185242411.1">
    <property type="nucleotide sequence ID" value="NZ_AP023213.1"/>
</dbReference>
<feature type="domain" description="Beta-lactamase-related" evidence="3">
    <location>
        <begin position="38"/>
        <end position="347"/>
    </location>
</feature>
<dbReference type="InterPro" id="IPR050789">
    <property type="entry name" value="Diverse_Enzym_Activities"/>
</dbReference>
<evidence type="ECO:0000313" key="4">
    <source>
        <dbReference type="EMBL" id="BCG47524.1"/>
    </source>
</evidence>
<keyword evidence="1" id="KW-0378">Hydrolase</keyword>
<dbReference type="SUPFAM" id="SSF56601">
    <property type="entry name" value="beta-lactamase/transpeptidase-like"/>
    <property type="match status" value="1"/>
</dbReference>
<sequence length="474" mass="51302">MRVIILILMLFPLLVPQDLFASVDPVPPGLVSNLDLLLERAMSENLIAGGVVVVGNHEGILATASRGQVRSAAGAEPITDRTVFDLASLTKVVATTPAVIKLLDEGKINLADPVSRWFPEFEGSQLTVLHLLTHTSGLADVHVGSSQPIQGVIRKAASQLARKSPGTSFDYADINFILLGELVRRVSGEPLDVFCKEEIYEPLGTRVTQFLPPAALVPEIAPTSGNRGGVVQDENARRLGGVAGHAGVFSSAHDLSRYARLLLGKGTLDGRRILSEQAVAQMTTPYLCNNGRVKRALGWDMSSPFSAPKGSFFSDSSFGHTGYSGSSIWIDPEQDLFVIMLTRREDYRNVKSFNQLRRDISTYAAADFRAPGSQLPQPVPVAELPQIRNRVLLASAAEVIEIPVRRSKAASHSKWGIDRRAAKCSTKKADRHLAKARPGSRTAKVASARSGHKNSRVAKVARNESGKKRRLTKS</sequence>
<reference evidence="4 5" key="1">
    <citation type="submission" date="2020-06" db="EMBL/GenBank/DDBJ databases">
        <title>Interaction of electrochemicaly active bacteria, Geobacter bremensis R4 on different carbon anode.</title>
        <authorList>
            <person name="Meng L."/>
            <person name="Yoshida N."/>
        </authorList>
    </citation>
    <scope>NUCLEOTIDE SEQUENCE [LARGE SCALE GENOMIC DNA]</scope>
    <source>
        <strain evidence="4 5">R4</strain>
    </source>
</reference>
<dbReference type="Proteomes" id="UP000515472">
    <property type="component" value="Chromosome"/>
</dbReference>
<name>A0A6S6M720_9BACT</name>
<dbReference type="PANTHER" id="PTHR43283:SF11">
    <property type="entry name" value="BETA-LACTAMASE-RELATED DOMAIN-CONTAINING PROTEIN"/>
    <property type="match status" value="1"/>
</dbReference>
<dbReference type="InterPro" id="IPR012338">
    <property type="entry name" value="Beta-lactam/transpept-like"/>
</dbReference>
<feature type="region of interest" description="Disordered" evidence="2">
    <location>
        <begin position="422"/>
        <end position="474"/>
    </location>
</feature>
<evidence type="ECO:0000256" key="2">
    <source>
        <dbReference type="SAM" id="MobiDB-lite"/>
    </source>
</evidence>
<proteinExistence type="predicted"/>
<dbReference type="EMBL" id="AP023213">
    <property type="protein sequence ID" value="BCG47524.1"/>
    <property type="molecule type" value="Genomic_DNA"/>
</dbReference>
<dbReference type="InterPro" id="IPR001466">
    <property type="entry name" value="Beta-lactam-related"/>
</dbReference>
<dbReference type="Gene3D" id="3.40.710.10">
    <property type="entry name" value="DD-peptidase/beta-lactamase superfamily"/>
    <property type="match status" value="1"/>
</dbReference>
<dbReference type="PANTHER" id="PTHR43283">
    <property type="entry name" value="BETA-LACTAMASE-RELATED"/>
    <property type="match status" value="1"/>
</dbReference>
<dbReference type="AlphaFoldDB" id="A0A6S6M720"/>
<dbReference type="Pfam" id="PF00144">
    <property type="entry name" value="Beta-lactamase"/>
    <property type="match status" value="1"/>
</dbReference>
<accession>A0A6S6M720</accession>
<evidence type="ECO:0000313" key="5">
    <source>
        <dbReference type="Proteomes" id="UP000515472"/>
    </source>
</evidence>
<gene>
    <name evidence="4" type="ORF">GEOBRER4_n2360</name>
</gene>
<protein>
    <submittedName>
        <fullName evidence="4">Beta-lactamase class C-like and penicillin binding proteins superfamily</fullName>
    </submittedName>
</protein>
<keyword evidence="5" id="KW-1185">Reference proteome</keyword>